<evidence type="ECO:0000256" key="2">
    <source>
        <dbReference type="ARBA" id="ARBA00022771"/>
    </source>
</evidence>
<dbReference type="EMBL" id="JAGGNH010000004">
    <property type="protein sequence ID" value="KAJ0974759.1"/>
    <property type="molecule type" value="Genomic_DNA"/>
</dbReference>
<feature type="compositionally biased region" description="Basic and acidic residues" evidence="5">
    <location>
        <begin position="44"/>
        <end position="61"/>
    </location>
</feature>
<gene>
    <name evidence="7" type="ORF">J5N97_016724</name>
</gene>
<feature type="region of interest" description="Disordered" evidence="5">
    <location>
        <begin position="233"/>
        <end position="330"/>
    </location>
</feature>
<evidence type="ECO:0000256" key="5">
    <source>
        <dbReference type="SAM" id="MobiDB-lite"/>
    </source>
</evidence>
<reference evidence="7" key="1">
    <citation type="submission" date="2021-03" db="EMBL/GenBank/DDBJ databases">
        <authorList>
            <person name="Li Z."/>
            <person name="Yang C."/>
        </authorList>
    </citation>
    <scope>NUCLEOTIDE SEQUENCE</scope>
    <source>
        <strain evidence="7">Dzin_1.0</strain>
        <tissue evidence="7">Leaf</tissue>
    </source>
</reference>
<dbReference type="AlphaFoldDB" id="A0A9D5CKR9"/>
<keyword evidence="8" id="KW-1185">Reference proteome</keyword>
<feature type="compositionally biased region" description="Basic and acidic residues" evidence="5">
    <location>
        <begin position="108"/>
        <end position="121"/>
    </location>
</feature>
<organism evidence="7 8">
    <name type="scientific">Dioscorea zingiberensis</name>
    <dbReference type="NCBI Taxonomy" id="325984"/>
    <lineage>
        <taxon>Eukaryota</taxon>
        <taxon>Viridiplantae</taxon>
        <taxon>Streptophyta</taxon>
        <taxon>Embryophyta</taxon>
        <taxon>Tracheophyta</taxon>
        <taxon>Spermatophyta</taxon>
        <taxon>Magnoliopsida</taxon>
        <taxon>Liliopsida</taxon>
        <taxon>Dioscoreales</taxon>
        <taxon>Dioscoreaceae</taxon>
        <taxon>Dioscorea</taxon>
    </lineage>
</organism>
<proteinExistence type="predicted"/>
<sequence length="461" mass="52448">MLGRRFYKTKPCILFQRGRCPRQNCTFAHGEAELRRAPGPPFNGRRDYKSGDLRDKLDRRHSPPRRYSPVRDTRGHHVLHNQKPLLRDRGRSLSRSPVKKRMRQHSGGRSDHSESFKRSNGDDEQLKEDTNSSYDKKDALEEELRQIEETIEKLDEDKSHLERLLEDKVDEADKLSRRIEDLEKQLNKEEEICKRITSKIKKFTKVYGRYSKIQEELKRAEARFHRFGDQLGLDATKPSATEEDSSLNIGSDGEANRENNINPKNVELQNHASASRKRSRLHPPISEEAKLGSSRKRDRFSSGMTRSERYAITEGSALHSENNSKETDLVKGKVTTKGIYNSLAEDSKKKRGKNSPIISYQDKQVKGSDAVRTLPSTSMAAHALDELIEGTEIEGKSGAMEANAVNESGILDNKLTSAYMPPIPLIAKNAYKQFEGDDEDVDVEKIDSEMVDINISSDVEI</sequence>
<feature type="zinc finger region" description="C3H1-type" evidence="4">
    <location>
        <begin position="6"/>
        <end position="32"/>
    </location>
</feature>
<feature type="domain" description="C3H1-type" evidence="6">
    <location>
        <begin position="6"/>
        <end position="32"/>
    </location>
</feature>
<dbReference type="Proteomes" id="UP001085076">
    <property type="component" value="Miscellaneous, Linkage group lg04"/>
</dbReference>
<feature type="region of interest" description="Disordered" evidence="5">
    <location>
        <begin position="34"/>
        <end position="139"/>
    </location>
</feature>
<keyword evidence="1 4" id="KW-0479">Metal-binding</keyword>
<feature type="compositionally biased region" description="Basic and acidic residues" evidence="5">
    <location>
        <begin position="127"/>
        <end position="139"/>
    </location>
</feature>
<protein>
    <recommendedName>
        <fullName evidence="6">C3H1-type domain-containing protein</fullName>
    </recommendedName>
</protein>
<keyword evidence="2 4" id="KW-0863">Zinc-finger</keyword>
<dbReference type="PROSITE" id="PS50103">
    <property type="entry name" value="ZF_C3H1"/>
    <property type="match status" value="1"/>
</dbReference>
<dbReference type="InterPro" id="IPR036855">
    <property type="entry name" value="Znf_CCCH_sf"/>
</dbReference>
<evidence type="ECO:0000313" key="8">
    <source>
        <dbReference type="Proteomes" id="UP001085076"/>
    </source>
</evidence>
<evidence type="ECO:0000256" key="1">
    <source>
        <dbReference type="ARBA" id="ARBA00022723"/>
    </source>
</evidence>
<evidence type="ECO:0000256" key="4">
    <source>
        <dbReference type="PROSITE-ProRule" id="PRU00723"/>
    </source>
</evidence>
<dbReference type="InterPro" id="IPR045868">
    <property type="entry name" value="Znf_C3H13/40"/>
</dbReference>
<dbReference type="PANTHER" id="PTHR38160:SF1">
    <property type="entry name" value="ZINC FINGER CCCH DOMAIN-CONTAINING PROTEIN 40"/>
    <property type="match status" value="1"/>
</dbReference>
<dbReference type="PANTHER" id="PTHR38160">
    <property type="entry name" value="ZINC FINGER CCCH DOMAIN-CONTAINING PROTEIN 40"/>
    <property type="match status" value="1"/>
</dbReference>
<dbReference type="InterPro" id="IPR000571">
    <property type="entry name" value="Znf_CCCH"/>
</dbReference>
<reference evidence="7" key="2">
    <citation type="journal article" date="2022" name="Hortic Res">
        <title>The genome of Dioscorea zingiberensis sheds light on the biosynthesis, origin and evolution of the medicinally important diosgenin saponins.</title>
        <authorList>
            <person name="Li Y."/>
            <person name="Tan C."/>
            <person name="Li Z."/>
            <person name="Guo J."/>
            <person name="Li S."/>
            <person name="Chen X."/>
            <person name="Wang C."/>
            <person name="Dai X."/>
            <person name="Yang H."/>
            <person name="Song W."/>
            <person name="Hou L."/>
            <person name="Xu J."/>
            <person name="Tong Z."/>
            <person name="Xu A."/>
            <person name="Yuan X."/>
            <person name="Wang W."/>
            <person name="Yang Q."/>
            <person name="Chen L."/>
            <person name="Sun Z."/>
            <person name="Wang K."/>
            <person name="Pan B."/>
            <person name="Chen J."/>
            <person name="Bao Y."/>
            <person name="Liu F."/>
            <person name="Qi X."/>
            <person name="Gang D.R."/>
            <person name="Wen J."/>
            <person name="Li J."/>
        </authorList>
    </citation>
    <scope>NUCLEOTIDE SEQUENCE</scope>
    <source>
        <strain evidence="7">Dzin_1.0</strain>
    </source>
</reference>
<feature type="compositionally biased region" description="Polar residues" evidence="5">
    <location>
        <begin position="258"/>
        <end position="273"/>
    </location>
</feature>
<accession>A0A9D5CKR9</accession>
<evidence type="ECO:0000256" key="3">
    <source>
        <dbReference type="ARBA" id="ARBA00022833"/>
    </source>
</evidence>
<name>A0A9D5CKR9_9LILI</name>
<dbReference type="Gene3D" id="4.10.1000.10">
    <property type="entry name" value="Zinc finger, CCCH-type"/>
    <property type="match status" value="1"/>
</dbReference>
<feature type="compositionally biased region" description="Basic residues" evidence="5">
    <location>
        <begin position="97"/>
        <end position="106"/>
    </location>
</feature>
<evidence type="ECO:0000313" key="7">
    <source>
        <dbReference type="EMBL" id="KAJ0974759.1"/>
    </source>
</evidence>
<dbReference type="SUPFAM" id="SSF90229">
    <property type="entry name" value="CCCH zinc finger"/>
    <property type="match status" value="1"/>
</dbReference>
<dbReference type="GO" id="GO:0008270">
    <property type="term" value="F:zinc ion binding"/>
    <property type="evidence" value="ECO:0007669"/>
    <property type="project" value="UniProtKB-KW"/>
</dbReference>
<dbReference type="OrthoDB" id="665283at2759"/>
<comment type="caution">
    <text evidence="7">The sequence shown here is derived from an EMBL/GenBank/DDBJ whole genome shotgun (WGS) entry which is preliminary data.</text>
</comment>
<keyword evidence="3 4" id="KW-0862">Zinc</keyword>
<evidence type="ECO:0000259" key="6">
    <source>
        <dbReference type="PROSITE" id="PS50103"/>
    </source>
</evidence>